<name>A0A1B8GMP0_9PEZI</name>
<dbReference type="Pfam" id="PF00043">
    <property type="entry name" value="GST_C"/>
    <property type="match status" value="1"/>
</dbReference>
<dbReference type="GeneID" id="28838295"/>
<organism evidence="2 3">
    <name type="scientific">Pseudogymnoascus verrucosus</name>
    <dbReference type="NCBI Taxonomy" id="342668"/>
    <lineage>
        <taxon>Eukaryota</taxon>
        <taxon>Fungi</taxon>
        <taxon>Dikarya</taxon>
        <taxon>Ascomycota</taxon>
        <taxon>Pezizomycotina</taxon>
        <taxon>Leotiomycetes</taxon>
        <taxon>Thelebolales</taxon>
        <taxon>Thelebolaceae</taxon>
        <taxon>Pseudogymnoascus</taxon>
    </lineage>
</organism>
<accession>A0A1B8GMP0</accession>
<dbReference type="Proteomes" id="UP000091956">
    <property type="component" value="Unassembled WGS sequence"/>
</dbReference>
<dbReference type="InterPro" id="IPR004046">
    <property type="entry name" value="GST_C"/>
</dbReference>
<dbReference type="PROSITE" id="PS50405">
    <property type="entry name" value="GST_CTER"/>
    <property type="match status" value="1"/>
</dbReference>
<dbReference type="Gene3D" id="3.40.30.10">
    <property type="entry name" value="Glutaredoxin"/>
    <property type="match status" value="1"/>
</dbReference>
<dbReference type="InterPro" id="IPR036282">
    <property type="entry name" value="Glutathione-S-Trfase_C_sf"/>
</dbReference>
<dbReference type="AlphaFoldDB" id="A0A1B8GMP0"/>
<reference evidence="2 3" key="1">
    <citation type="submission" date="2016-03" db="EMBL/GenBank/DDBJ databases">
        <title>Comparative genomics of Pseudogymnoascus destructans, the fungus causing white-nose syndrome of bats.</title>
        <authorList>
            <person name="Palmer J.M."/>
            <person name="Drees K.P."/>
            <person name="Foster J.T."/>
            <person name="Lindner D.L."/>
        </authorList>
    </citation>
    <scope>NUCLEOTIDE SEQUENCE [LARGE SCALE GENOMIC DNA]</scope>
    <source>
        <strain evidence="2 3">UAMH 10579</strain>
    </source>
</reference>
<dbReference type="OrthoDB" id="2309723at2759"/>
<protein>
    <recommendedName>
        <fullName evidence="1">GST C-terminal domain-containing protein</fullName>
    </recommendedName>
</protein>
<dbReference type="InterPro" id="IPR010987">
    <property type="entry name" value="Glutathione-S-Trfase_C-like"/>
</dbReference>
<dbReference type="EMBL" id="KV460224">
    <property type="protein sequence ID" value="OBT97100.1"/>
    <property type="molecule type" value="Genomic_DNA"/>
</dbReference>
<dbReference type="RefSeq" id="XP_018130833.1">
    <property type="nucleotide sequence ID" value="XM_018274375.1"/>
</dbReference>
<evidence type="ECO:0000313" key="3">
    <source>
        <dbReference type="Proteomes" id="UP000091956"/>
    </source>
</evidence>
<dbReference type="STRING" id="342668.A0A1B8GMP0"/>
<evidence type="ECO:0000313" key="2">
    <source>
        <dbReference type="EMBL" id="OBT97100.1"/>
    </source>
</evidence>
<sequence length="247" mass="28496">MAGIKQQKTIPTVYNMSSSKAISALWPLEELADAGIKYKVVNLPRRGADTYKVLKSHFPLGKSPTVTLEHVGGEAEVTYQIMPNVLTETRLILQFFSDHYTDGVWVPESEEDKRRDTFFQEFAHGSLITKIDHILTFEVIPTMLFFPMRYLTLLMVLPIRMHFMKDLTVIYQIMEDPLSEEKPWFSGKNIGLADFNTIFAMDMAVQRGYIQLEKYPMLAKWYNTVQDRPAYKRAKEVGEVYDCATFA</sequence>
<keyword evidence="3" id="KW-1185">Reference proteome</keyword>
<dbReference type="SUPFAM" id="SSF47616">
    <property type="entry name" value="GST C-terminal domain-like"/>
    <property type="match status" value="1"/>
</dbReference>
<proteinExistence type="predicted"/>
<evidence type="ECO:0000259" key="1">
    <source>
        <dbReference type="PROSITE" id="PS50405"/>
    </source>
</evidence>
<dbReference type="PANTHER" id="PTHR44051">
    <property type="entry name" value="GLUTATHIONE S-TRANSFERASE-RELATED"/>
    <property type="match status" value="1"/>
</dbReference>
<gene>
    <name evidence="2" type="ORF">VE01_04909</name>
</gene>
<dbReference type="Gene3D" id="1.20.1050.10">
    <property type="match status" value="1"/>
</dbReference>
<dbReference type="PANTHER" id="PTHR44051:SF9">
    <property type="entry name" value="GLUTATHIONE S-TRANSFERASE 1"/>
    <property type="match status" value="1"/>
</dbReference>
<feature type="domain" description="GST C-terminal" evidence="1">
    <location>
        <begin position="109"/>
        <end position="246"/>
    </location>
</feature>
<reference evidence="3" key="2">
    <citation type="journal article" date="2018" name="Nat. Commun.">
        <title>Extreme sensitivity to ultraviolet light in the fungal pathogen causing white-nose syndrome of bats.</title>
        <authorList>
            <person name="Palmer J.M."/>
            <person name="Drees K.P."/>
            <person name="Foster J.T."/>
            <person name="Lindner D.L."/>
        </authorList>
    </citation>
    <scope>NUCLEOTIDE SEQUENCE [LARGE SCALE GENOMIC DNA]</scope>
    <source>
        <strain evidence="3">UAMH 10579</strain>
    </source>
</reference>